<feature type="non-terminal residue" evidence="2">
    <location>
        <position position="1"/>
    </location>
</feature>
<feature type="compositionally biased region" description="Low complexity" evidence="1">
    <location>
        <begin position="235"/>
        <end position="244"/>
    </location>
</feature>
<evidence type="ECO:0000256" key="1">
    <source>
        <dbReference type="SAM" id="MobiDB-lite"/>
    </source>
</evidence>
<feature type="non-terminal residue" evidence="2">
    <location>
        <position position="317"/>
    </location>
</feature>
<gene>
    <name evidence="2" type="ORF">AVDCRST_MAG27-3791</name>
</gene>
<protein>
    <submittedName>
        <fullName evidence="2">Uncharacterized protein</fullName>
    </submittedName>
</protein>
<feature type="compositionally biased region" description="Basic residues" evidence="1">
    <location>
        <begin position="98"/>
        <end position="114"/>
    </location>
</feature>
<reference evidence="2" key="1">
    <citation type="submission" date="2020-02" db="EMBL/GenBank/DDBJ databases">
        <authorList>
            <person name="Meier V. D."/>
        </authorList>
    </citation>
    <scope>NUCLEOTIDE SEQUENCE</scope>
    <source>
        <strain evidence="2">AVDCRST_MAG27</strain>
    </source>
</reference>
<feature type="compositionally biased region" description="Basic residues" evidence="1">
    <location>
        <begin position="287"/>
        <end position="299"/>
    </location>
</feature>
<feature type="region of interest" description="Disordered" evidence="1">
    <location>
        <begin position="165"/>
        <end position="317"/>
    </location>
</feature>
<feature type="compositionally biased region" description="Basic and acidic residues" evidence="1">
    <location>
        <begin position="269"/>
        <end position="285"/>
    </location>
</feature>
<feature type="compositionally biased region" description="Pro residues" evidence="1">
    <location>
        <begin position="35"/>
        <end position="44"/>
    </location>
</feature>
<feature type="compositionally biased region" description="Polar residues" evidence="1">
    <location>
        <begin position="1"/>
        <end position="11"/>
    </location>
</feature>
<accession>A0A6J4JKK7</accession>
<proteinExistence type="predicted"/>
<name>A0A6J4JKK7_9PROT</name>
<evidence type="ECO:0000313" key="2">
    <source>
        <dbReference type="EMBL" id="CAA9280871.1"/>
    </source>
</evidence>
<feature type="compositionally biased region" description="Basic and acidic residues" evidence="1">
    <location>
        <begin position="63"/>
        <end position="72"/>
    </location>
</feature>
<feature type="region of interest" description="Disordered" evidence="1">
    <location>
        <begin position="1"/>
        <end position="129"/>
    </location>
</feature>
<dbReference type="EMBL" id="CADCTD010000166">
    <property type="protein sequence ID" value="CAA9280871.1"/>
    <property type="molecule type" value="Genomic_DNA"/>
</dbReference>
<feature type="compositionally biased region" description="Basic residues" evidence="1">
    <location>
        <begin position="253"/>
        <end position="267"/>
    </location>
</feature>
<organism evidence="2">
    <name type="scientific">uncultured Craurococcus sp</name>
    <dbReference type="NCBI Taxonomy" id="1135998"/>
    <lineage>
        <taxon>Bacteria</taxon>
        <taxon>Pseudomonadati</taxon>
        <taxon>Pseudomonadota</taxon>
        <taxon>Alphaproteobacteria</taxon>
        <taxon>Acetobacterales</taxon>
        <taxon>Acetobacteraceae</taxon>
        <taxon>Craurococcus</taxon>
        <taxon>environmental samples</taxon>
    </lineage>
</organism>
<sequence>DRNSHSLTWPTSAPRPCPVARGLPPSRRPRRMARPPTPPPPPVPDDARCPRLRAEPPQPAELQRAHRLEDSQRPQPADPADARQARRAPLGRGADRVARHHPADRRLGPCRRHPLGLAAQPLRPQGQPRLRLQHPRFRQEDCLPRPHPRHGAVLACRELRRAHRRMGLPQHPPAPAGRGVPPRPGRRPAGGLQALSLRRPPVPAAGPSEPLHGAEKRPVLRPGDARPAAPRPLAPRRLPGLSGPAAGSGQALRPRHAPRRRVRRGPHRLLPDRRRAPLRRDDPLLRRVFRPSRLHRGGFRARQDLGRGSAEPARHPV</sequence>
<feature type="compositionally biased region" description="Basic and acidic residues" evidence="1">
    <location>
        <begin position="45"/>
        <end position="54"/>
    </location>
</feature>
<dbReference type="AlphaFoldDB" id="A0A6J4JKK7"/>